<comment type="subcellular location">
    <subcellularLocation>
        <location evidence="1">Cytoplasm</location>
    </subcellularLocation>
</comment>
<dbReference type="PANTHER" id="PTHR14911">
    <property type="entry name" value="THUMP DOMAIN-CONTAINING"/>
    <property type="match status" value="1"/>
</dbReference>
<evidence type="ECO:0000313" key="8">
    <source>
        <dbReference type="Proteomes" id="UP000282084"/>
    </source>
</evidence>
<dbReference type="PROSITE" id="PS01261">
    <property type="entry name" value="UPF0020"/>
    <property type="match status" value="1"/>
</dbReference>
<keyword evidence="3 7" id="KW-0489">Methyltransferase</keyword>
<dbReference type="PROSITE" id="PS00092">
    <property type="entry name" value="N6_MTASE"/>
    <property type="match status" value="1"/>
</dbReference>
<evidence type="ECO:0000313" key="7">
    <source>
        <dbReference type="EMBL" id="RKT57303.1"/>
    </source>
</evidence>
<comment type="caution">
    <text evidence="7">The sequence shown here is derived from an EMBL/GenBank/DDBJ whole genome shotgun (WGS) entry which is preliminary data.</text>
</comment>
<dbReference type="Pfam" id="PF01170">
    <property type="entry name" value="UPF0020"/>
    <property type="match status" value="1"/>
</dbReference>
<dbReference type="InterPro" id="IPR053943">
    <property type="entry name" value="RlmKL-like_Mtase_CS"/>
</dbReference>
<keyword evidence="2" id="KW-0963">Cytoplasm</keyword>
<dbReference type="InterPro" id="IPR002052">
    <property type="entry name" value="DNA_methylase_N6_adenine_CS"/>
</dbReference>
<evidence type="ECO:0000256" key="5">
    <source>
        <dbReference type="ARBA" id="ARBA00022694"/>
    </source>
</evidence>
<evidence type="ECO:0000256" key="3">
    <source>
        <dbReference type="ARBA" id="ARBA00022603"/>
    </source>
</evidence>
<evidence type="ECO:0000256" key="4">
    <source>
        <dbReference type="ARBA" id="ARBA00022679"/>
    </source>
</evidence>
<gene>
    <name evidence="7" type="ORF">C8E97_6021</name>
</gene>
<organism evidence="7 8">
    <name type="scientific">Saccharothrix australiensis</name>
    <dbReference type="NCBI Taxonomy" id="2072"/>
    <lineage>
        <taxon>Bacteria</taxon>
        <taxon>Bacillati</taxon>
        <taxon>Actinomycetota</taxon>
        <taxon>Actinomycetes</taxon>
        <taxon>Pseudonocardiales</taxon>
        <taxon>Pseudonocardiaceae</taxon>
        <taxon>Saccharothrix</taxon>
    </lineage>
</organism>
<dbReference type="PANTHER" id="PTHR14911:SF13">
    <property type="entry name" value="TRNA (GUANINE(6)-N2)-METHYLTRANSFERASE THUMP3"/>
    <property type="match status" value="1"/>
</dbReference>
<name>A0A495W9E5_9PSEU</name>
<dbReference type="OrthoDB" id="9795864at2"/>
<dbReference type="InterPro" id="IPR029063">
    <property type="entry name" value="SAM-dependent_MTases_sf"/>
</dbReference>
<dbReference type="Gene3D" id="3.40.50.150">
    <property type="entry name" value="Vaccinia Virus protein VP39"/>
    <property type="match status" value="1"/>
</dbReference>
<keyword evidence="4" id="KW-0808">Transferase</keyword>
<dbReference type="GO" id="GO:0005737">
    <property type="term" value="C:cytoplasm"/>
    <property type="evidence" value="ECO:0007669"/>
    <property type="project" value="UniProtKB-SubCell"/>
</dbReference>
<dbReference type="RefSeq" id="WP_121008903.1">
    <property type="nucleotide sequence ID" value="NZ_RBXO01000001.1"/>
</dbReference>
<dbReference type="EMBL" id="RBXO01000001">
    <property type="protein sequence ID" value="RKT57303.1"/>
    <property type="molecule type" value="Genomic_DNA"/>
</dbReference>
<accession>A0A495W9E5</accession>
<dbReference type="PRINTS" id="PR00507">
    <property type="entry name" value="N12N6MTFRASE"/>
</dbReference>
<evidence type="ECO:0000256" key="2">
    <source>
        <dbReference type="ARBA" id="ARBA00022490"/>
    </source>
</evidence>
<dbReference type="AlphaFoldDB" id="A0A495W9E5"/>
<dbReference type="GO" id="GO:0030488">
    <property type="term" value="P:tRNA methylation"/>
    <property type="evidence" value="ECO:0007669"/>
    <property type="project" value="TreeGrafter"/>
</dbReference>
<proteinExistence type="predicted"/>
<sequence length="347" mass="36542">MTTARLLARTVRGAETLAAQEIRSLGAVDRIAHREVWWTCDTPGPEVLDLRCADDVFLVAAEVGGIGRAKADLRLLAKAAAAVDAAALVSRRAAFGAVDRPSTMDVSASFLGRRNFTRYDLEDAVGEPLAAALGLPYRSRRHGTPPAGLTWRVTVADDRAVLALRIAGRPLHRRDYRRATRPGALHPPLAAAMLRLADPGPGARLLDPFCGSGTIPLEAGTPGAVGTDADPAAIAAATANGAGRGVAWAVADAGRLPFRAGAVDVVVTNPPWDRQVRAAGVLAARPHRFWHELARVLAPTGRAVLLLPDVDDHLARAAGAGLRPVDRRPVSLFGRHPEIVTMTRAGG</sequence>
<keyword evidence="8" id="KW-1185">Reference proteome</keyword>
<dbReference type="GO" id="GO:0016423">
    <property type="term" value="F:tRNA (guanine) methyltransferase activity"/>
    <property type="evidence" value="ECO:0007669"/>
    <property type="project" value="TreeGrafter"/>
</dbReference>
<evidence type="ECO:0000259" key="6">
    <source>
        <dbReference type="Pfam" id="PF01170"/>
    </source>
</evidence>
<dbReference type="InterPro" id="IPR000241">
    <property type="entry name" value="RlmKL-like_Mtase"/>
</dbReference>
<dbReference type="GO" id="GO:0003676">
    <property type="term" value="F:nucleic acid binding"/>
    <property type="evidence" value="ECO:0007669"/>
    <property type="project" value="InterPro"/>
</dbReference>
<dbReference type="Proteomes" id="UP000282084">
    <property type="component" value="Unassembled WGS sequence"/>
</dbReference>
<keyword evidence="5" id="KW-0819">tRNA processing</keyword>
<reference evidence="7 8" key="1">
    <citation type="submission" date="2018-10" db="EMBL/GenBank/DDBJ databases">
        <title>Sequencing the genomes of 1000 actinobacteria strains.</title>
        <authorList>
            <person name="Klenk H.-P."/>
        </authorList>
    </citation>
    <scope>NUCLEOTIDE SEQUENCE [LARGE SCALE GENOMIC DNA]</scope>
    <source>
        <strain evidence="7 8">DSM 43800</strain>
    </source>
</reference>
<feature type="domain" description="Ribosomal RNA large subunit methyltransferase K/L-like methyltransferase" evidence="6">
    <location>
        <begin position="174"/>
        <end position="324"/>
    </location>
</feature>
<protein>
    <submittedName>
        <fullName evidence="7">23S rRNA G2445 N2-methylase RlmL</fullName>
    </submittedName>
</protein>
<evidence type="ECO:0000256" key="1">
    <source>
        <dbReference type="ARBA" id="ARBA00004496"/>
    </source>
</evidence>
<dbReference type="Gene3D" id="3.30.2130.30">
    <property type="match status" value="1"/>
</dbReference>
<dbReference type="CDD" id="cd02440">
    <property type="entry name" value="AdoMet_MTases"/>
    <property type="match status" value="1"/>
</dbReference>
<dbReference type="SUPFAM" id="SSF53335">
    <property type="entry name" value="S-adenosyl-L-methionine-dependent methyltransferases"/>
    <property type="match status" value="1"/>
</dbReference>